<comment type="caution">
    <text evidence="1">The sequence shown here is derived from an EMBL/GenBank/DDBJ whole genome shotgun (WGS) entry which is preliminary data.</text>
</comment>
<dbReference type="AlphaFoldDB" id="K2GTG2"/>
<name>K2GTG2_9BACT</name>
<protein>
    <submittedName>
        <fullName evidence="1">Uncharacterized protein</fullName>
    </submittedName>
</protein>
<accession>K2GTG2</accession>
<proteinExistence type="predicted"/>
<sequence length="168" mass="19698">MNILKTDVNKLLAWATDREMMLTSFLDQLQLRYKNSNEELNVLKQQWTQLQGVINSSNSLIWTYKNDLTAAYKTMNYNKTKETLDNYLLEKDKNTYASTYLIFIWKFIDSYTILNNYNKALLDTLINNKQALVKNATVVLPDSWNALLKNLNLVKTEAEWKAQNLNDQ</sequence>
<evidence type="ECO:0000313" key="1">
    <source>
        <dbReference type="EMBL" id="EKE26630.1"/>
    </source>
</evidence>
<gene>
    <name evidence="1" type="ORF">ACD_4C00221G0001</name>
</gene>
<reference evidence="1" key="1">
    <citation type="journal article" date="2012" name="Science">
        <title>Fermentation, hydrogen, and sulfur metabolism in multiple uncultivated bacterial phyla.</title>
        <authorList>
            <person name="Wrighton K.C."/>
            <person name="Thomas B.C."/>
            <person name="Sharon I."/>
            <person name="Miller C.S."/>
            <person name="Castelle C.J."/>
            <person name="VerBerkmoes N.C."/>
            <person name="Wilkins M.J."/>
            <person name="Hettich R.L."/>
            <person name="Lipton M.S."/>
            <person name="Williams K.H."/>
            <person name="Long P.E."/>
            <person name="Banfield J.F."/>
        </authorList>
    </citation>
    <scope>NUCLEOTIDE SEQUENCE [LARGE SCALE GENOMIC DNA]</scope>
</reference>
<organism evidence="1">
    <name type="scientific">uncultured bacterium</name>
    <name type="common">gcode 4</name>
    <dbReference type="NCBI Taxonomy" id="1234023"/>
    <lineage>
        <taxon>Bacteria</taxon>
        <taxon>environmental samples</taxon>
    </lineage>
</organism>
<dbReference type="EMBL" id="AMFJ01000737">
    <property type="protein sequence ID" value="EKE26630.1"/>
    <property type="molecule type" value="Genomic_DNA"/>
</dbReference>